<dbReference type="Pfam" id="PF00534">
    <property type="entry name" value="Glycos_transf_1"/>
    <property type="match status" value="1"/>
</dbReference>
<sequence>MKITFICTPPNLSGGNRVIAIYADLLTEMGHDVTIVAQPHPHVSRKQALKRFLKGQRPQPRPEKSHFDNMKARLHLTPNTERITDDDVPDGDVVIATFWTTAYMVANLSAAKGRKFYFVQHHEIHNPLYSELGAASYRLPLRKIVVSNWLRDVMRSEYGEGDVPVVPNAVDHEQFVFHPHDKRSVPTVSLMYSGKLFKGMDISLKALDIVKKRLPELSLLAFGTIDPLERLPLPGYATYHKSPPQTDIPRIYAASDVYLFGSSSEGFGLPVLEAMACGCPVVATRTGCAPDAIRDGFNGYVVDIDDVEALADRLVRVLSAAPDVWKTMSQNAANAVESYSWKDSARIFAACLEEH</sequence>
<dbReference type="InterPro" id="IPR028098">
    <property type="entry name" value="Glyco_trans_4-like_N"/>
</dbReference>
<proteinExistence type="inferred from homology"/>
<keyword evidence="2 6" id="KW-0328">Glycosyltransferase</keyword>
<evidence type="ECO:0000256" key="3">
    <source>
        <dbReference type="ARBA" id="ARBA00022679"/>
    </source>
</evidence>
<protein>
    <submittedName>
        <fullName evidence="6">GDP-mannose-dependent alpha-(1-6)-phosphatidylinositol monomannoside mannosyltransferase</fullName>
        <ecNumber evidence="6">2.4.1.57</ecNumber>
    </submittedName>
</protein>
<evidence type="ECO:0000256" key="1">
    <source>
        <dbReference type="ARBA" id="ARBA00009481"/>
    </source>
</evidence>
<name>A0A1X6Z2B6_9RHOB</name>
<dbReference type="AlphaFoldDB" id="A0A1X6Z2B6"/>
<keyword evidence="3 6" id="KW-0808">Transferase</keyword>
<dbReference type="EC" id="2.4.1.57" evidence="6"/>
<dbReference type="Gene3D" id="3.40.50.11090">
    <property type="match status" value="1"/>
</dbReference>
<dbReference type="RefSeq" id="WP_085817601.1">
    <property type="nucleotide sequence ID" value="NZ_FWFU01000002.1"/>
</dbReference>
<dbReference type="CDD" id="cd03801">
    <property type="entry name" value="GT4_PimA-like"/>
    <property type="match status" value="1"/>
</dbReference>
<dbReference type="PANTHER" id="PTHR12526:SF640">
    <property type="entry name" value="COLANIC ACID BIOSYNTHESIS GLYCOSYLTRANSFERASE WCAL-RELATED"/>
    <property type="match status" value="1"/>
</dbReference>
<reference evidence="6 7" key="1">
    <citation type="submission" date="2017-03" db="EMBL/GenBank/DDBJ databases">
        <authorList>
            <person name="Afonso C.L."/>
            <person name="Miller P.J."/>
            <person name="Scott M.A."/>
            <person name="Spackman E."/>
            <person name="Goraichik I."/>
            <person name="Dimitrov K.M."/>
            <person name="Suarez D.L."/>
            <person name="Swayne D.E."/>
        </authorList>
    </citation>
    <scope>NUCLEOTIDE SEQUENCE [LARGE SCALE GENOMIC DNA]</scope>
    <source>
        <strain evidence="6 7">CECT 8110</strain>
    </source>
</reference>
<dbReference type="Gene3D" id="3.40.50.2000">
    <property type="entry name" value="Glycogen Phosphorylase B"/>
    <property type="match status" value="1"/>
</dbReference>
<dbReference type="EMBL" id="FWFU01000002">
    <property type="protein sequence ID" value="SLN38432.1"/>
    <property type="molecule type" value="Genomic_DNA"/>
</dbReference>
<evidence type="ECO:0000313" key="6">
    <source>
        <dbReference type="EMBL" id="SLN38432.1"/>
    </source>
</evidence>
<feature type="domain" description="Glycosyl transferase family 1" evidence="4">
    <location>
        <begin position="198"/>
        <end position="332"/>
    </location>
</feature>
<evidence type="ECO:0000313" key="7">
    <source>
        <dbReference type="Proteomes" id="UP000193207"/>
    </source>
</evidence>
<gene>
    <name evidence="6" type="primary">pimB</name>
    <name evidence="6" type="ORF">ROH8110_02023</name>
</gene>
<dbReference type="GO" id="GO:0016757">
    <property type="term" value="F:glycosyltransferase activity"/>
    <property type="evidence" value="ECO:0007669"/>
    <property type="project" value="UniProtKB-KW"/>
</dbReference>
<evidence type="ECO:0000259" key="4">
    <source>
        <dbReference type="Pfam" id="PF00534"/>
    </source>
</evidence>
<dbReference type="OrthoDB" id="9790710at2"/>
<dbReference type="InterPro" id="IPR001296">
    <property type="entry name" value="Glyco_trans_1"/>
</dbReference>
<dbReference type="PANTHER" id="PTHR12526">
    <property type="entry name" value="GLYCOSYLTRANSFERASE"/>
    <property type="match status" value="1"/>
</dbReference>
<evidence type="ECO:0000259" key="5">
    <source>
        <dbReference type="Pfam" id="PF13439"/>
    </source>
</evidence>
<organism evidence="6 7">
    <name type="scientific">Roseovarius halotolerans</name>
    <dbReference type="NCBI Taxonomy" id="505353"/>
    <lineage>
        <taxon>Bacteria</taxon>
        <taxon>Pseudomonadati</taxon>
        <taxon>Pseudomonadota</taxon>
        <taxon>Alphaproteobacteria</taxon>
        <taxon>Rhodobacterales</taxon>
        <taxon>Roseobacteraceae</taxon>
        <taxon>Roseovarius</taxon>
    </lineage>
</organism>
<dbReference type="Pfam" id="PF13439">
    <property type="entry name" value="Glyco_transf_4"/>
    <property type="match status" value="1"/>
</dbReference>
<feature type="domain" description="Glycosyltransferase subfamily 4-like N-terminal" evidence="5">
    <location>
        <begin position="13"/>
        <end position="173"/>
    </location>
</feature>
<comment type="similarity">
    <text evidence="1">Belongs to the glycosyltransferase group 1 family. Glycosyltransferase 4 subfamily.</text>
</comment>
<keyword evidence="7" id="KW-1185">Reference proteome</keyword>
<accession>A0A1X6Z2B6</accession>
<dbReference type="SUPFAM" id="SSF53756">
    <property type="entry name" value="UDP-Glycosyltransferase/glycogen phosphorylase"/>
    <property type="match status" value="1"/>
</dbReference>
<dbReference type="Proteomes" id="UP000193207">
    <property type="component" value="Unassembled WGS sequence"/>
</dbReference>
<evidence type="ECO:0000256" key="2">
    <source>
        <dbReference type="ARBA" id="ARBA00022676"/>
    </source>
</evidence>